<evidence type="ECO:0000313" key="2">
    <source>
        <dbReference type="EMBL" id="CAI9609121.1"/>
    </source>
</evidence>
<name>A0ABN9GNL3_9NEOB</name>
<comment type="caution">
    <text evidence="2">The sequence shown here is derived from an EMBL/GenBank/DDBJ whole genome shotgun (WGS) entry which is preliminary data.</text>
</comment>
<gene>
    <name evidence="2" type="ORF">SPARVUS_LOCUS14205379</name>
</gene>
<sequence length="66" mass="6565">MVRCPAVPPPAGGTDLLMVRCPMHSPLLEALTILVVMPHALPSAGGTDNTGSNAPCTAPAGGTDNT</sequence>
<feature type="compositionally biased region" description="Polar residues" evidence="1">
    <location>
        <begin position="46"/>
        <end position="55"/>
    </location>
</feature>
<reference evidence="2" key="1">
    <citation type="submission" date="2023-05" db="EMBL/GenBank/DDBJ databases">
        <authorList>
            <person name="Stuckert A."/>
        </authorList>
    </citation>
    <scope>NUCLEOTIDE SEQUENCE</scope>
</reference>
<proteinExistence type="predicted"/>
<dbReference type="Proteomes" id="UP001162483">
    <property type="component" value="Unassembled WGS sequence"/>
</dbReference>
<dbReference type="EMBL" id="CATNWA010018733">
    <property type="protein sequence ID" value="CAI9609121.1"/>
    <property type="molecule type" value="Genomic_DNA"/>
</dbReference>
<evidence type="ECO:0000256" key="1">
    <source>
        <dbReference type="SAM" id="MobiDB-lite"/>
    </source>
</evidence>
<keyword evidence="3" id="KW-1185">Reference proteome</keyword>
<protein>
    <submittedName>
        <fullName evidence="2">Uncharacterized protein</fullName>
    </submittedName>
</protein>
<accession>A0ABN9GNL3</accession>
<feature type="region of interest" description="Disordered" evidence="1">
    <location>
        <begin position="42"/>
        <end position="66"/>
    </location>
</feature>
<organism evidence="2 3">
    <name type="scientific">Staurois parvus</name>
    <dbReference type="NCBI Taxonomy" id="386267"/>
    <lineage>
        <taxon>Eukaryota</taxon>
        <taxon>Metazoa</taxon>
        <taxon>Chordata</taxon>
        <taxon>Craniata</taxon>
        <taxon>Vertebrata</taxon>
        <taxon>Euteleostomi</taxon>
        <taxon>Amphibia</taxon>
        <taxon>Batrachia</taxon>
        <taxon>Anura</taxon>
        <taxon>Neobatrachia</taxon>
        <taxon>Ranoidea</taxon>
        <taxon>Ranidae</taxon>
        <taxon>Staurois</taxon>
    </lineage>
</organism>
<evidence type="ECO:0000313" key="3">
    <source>
        <dbReference type="Proteomes" id="UP001162483"/>
    </source>
</evidence>
<feature type="non-terminal residue" evidence="2">
    <location>
        <position position="66"/>
    </location>
</feature>